<reference evidence="2 3" key="1">
    <citation type="submission" date="2023-10" db="EMBL/GenBank/DDBJ databases">
        <title>Draft genome sequence of Xylaria bambusicola isolate GMP-LS, the root and basal stem rot pathogen of sugarcane in Indonesia.</title>
        <authorList>
            <person name="Selvaraj P."/>
            <person name="Muralishankar V."/>
            <person name="Muruganantham S."/>
            <person name="Sp S."/>
            <person name="Haryani S."/>
            <person name="Lau K.J.X."/>
            <person name="Naqvi N.I."/>
        </authorList>
    </citation>
    <scope>NUCLEOTIDE SEQUENCE [LARGE SCALE GENOMIC DNA]</scope>
    <source>
        <strain evidence="2">GMP-LS</strain>
    </source>
</reference>
<protein>
    <submittedName>
        <fullName evidence="2">Uncharacterized protein</fullName>
    </submittedName>
</protein>
<organism evidence="2 3">
    <name type="scientific">Xylaria bambusicola</name>
    <dbReference type="NCBI Taxonomy" id="326684"/>
    <lineage>
        <taxon>Eukaryota</taxon>
        <taxon>Fungi</taxon>
        <taxon>Dikarya</taxon>
        <taxon>Ascomycota</taxon>
        <taxon>Pezizomycotina</taxon>
        <taxon>Sordariomycetes</taxon>
        <taxon>Xylariomycetidae</taxon>
        <taxon>Xylariales</taxon>
        <taxon>Xylariaceae</taxon>
        <taxon>Xylaria</taxon>
    </lineage>
</organism>
<evidence type="ECO:0000256" key="1">
    <source>
        <dbReference type="SAM" id="MobiDB-lite"/>
    </source>
</evidence>
<dbReference type="Proteomes" id="UP001305414">
    <property type="component" value="Unassembled WGS sequence"/>
</dbReference>
<comment type="caution">
    <text evidence="2">The sequence shown here is derived from an EMBL/GenBank/DDBJ whole genome shotgun (WGS) entry which is preliminary data.</text>
</comment>
<sequence>MKASWRSPNTAKEASILNTEKRLVPLISARRVMSEVGSWVVGCGNGLSKASEESGTSTELRETLGARWPGS</sequence>
<dbReference type="EMBL" id="JAWHQM010000035">
    <property type="protein sequence ID" value="KAK5633808.1"/>
    <property type="molecule type" value="Genomic_DNA"/>
</dbReference>
<dbReference type="AlphaFoldDB" id="A0AAN7UQ77"/>
<evidence type="ECO:0000313" key="3">
    <source>
        <dbReference type="Proteomes" id="UP001305414"/>
    </source>
</evidence>
<name>A0AAN7UQ77_9PEZI</name>
<feature type="region of interest" description="Disordered" evidence="1">
    <location>
        <begin position="47"/>
        <end position="71"/>
    </location>
</feature>
<evidence type="ECO:0000313" key="2">
    <source>
        <dbReference type="EMBL" id="KAK5633808.1"/>
    </source>
</evidence>
<accession>A0AAN7UQ77</accession>
<keyword evidence="3" id="KW-1185">Reference proteome</keyword>
<gene>
    <name evidence="2" type="ORF">RRF57_009522</name>
</gene>
<proteinExistence type="predicted"/>